<dbReference type="InterPro" id="IPR002125">
    <property type="entry name" value="CMP_dCMP_dom"/>
</dbReference>
<dbReference type="HOGENOM" id="CLU_036590_8_0_1"/>
<dbReference type="GeneID" id="25304255"/>
<sequence>MPTNTNTSNPAEPSLSTHLHYLRHALSLARRSPPKPTNFRVGCVIVAFDRKRGGAGEEEEKEREKGQVLATGYTLELEGNTHAEQNALAKLAREHGISLSSETPSETPSSETSSLEYLAELGREVLTPEKNVYLYTTLEPCGKRLSGNIPCVQRIIATRTRTPPPPGSTGDSTSGGGIRKVIFGAREPGTFVQDSASLKILDAAGVPWEYVPGLEEEILRVAKEGHPNQVVQGVTNVDDISPEERRRQEALPRNPKKRMMEVDVSR</sequence>
<feature type="region of interest" description="Disordered" evidence="1">
    <location>
        <begin position="230"/>
        <end position="266"/>
    </location>
</feature>
<dbReference type="EMBL" id="KN846971">
    <property type="protein sequence ID" value="KIW81739.1"/>
    <property type="molecule type" value="Genomic_DNA"/>
</dbReference>
<dbReference type="Pfam" id="PF18785">
    <property type="entry name" value="Inv-AAD"/>
    <property type="match status" value="1"/>
</dbReference>
<dbReference type="Proteomes" id="UP000053029">
    <property type="component" value="Unassembled WGS sequence"/>
</dbReference>
<evidence type="ECO:0000313" key="4">
    <source>
        <dbReference type="Proteomes" id="UP000053029"/>
    </source>
</evidence>
<dbReference type="RefSeq" id="XP_013285547.1">
    <property type="nucleotide sequence ID" value="XM_013430093.1"/>
</dbReference>
<dbReference type="GO" id="GO:0006139">
    <property type="term" value="P:nucleobase-containing compound metabolic process"/>
    <property type="evidence" value="ECO:0007669"/>
    <property type="project" value="UniProtKB-ARBA"/>
</dbReference>
<dbReference type="InterPro" id="IPR016193">
    <property type="entry name" value="Cytidine_deaminase-like"/>
</dbReference>
<dbReference type="SUPFAM" id="SSF53927">
    <property type="entry name" value="Cytidine deaminase-like"/>
    <property type="match status" value="1"/>
</dbReference>
<dbReference type="VEuPathDB" id="FungiDB:Z517_04765"/>
<organism evidence="3 4">
    <name type="scientific">Fonsecaea pedrosoi CBS 271.37</name>
    <dbReference type="NCBI Taxonomy" id="1442368"/>
    <lineage>
        <taxon>Eukaryota</taxon>
        <taxon>Fungi</taxon>
        <taxon>Dikarya</taxon>
        <taxon>Ascomycota</taxon>
        <taxon>Pezizomycotina</taxon>
        <taxon>Eurotiomycetes</taxon>
        <taxon>Chaetothyriomycetidae</taxon>
        <taxon>Chaetothyriales</taxon>
        <taxon>Herpotrichiellaceae</taxon>
        <taxon>Fonsecaea</taxon>
    </lineage>
</organism>
<keyword evidence="4" id="KW-1185">Reference proteome</keyword>
<dbReference type="AlphaFoldDB" id="A0A0D2HAZ6"/>
<feature type="domain" description="CMP/dCMP-type deaminase" evidence="2">
    <location>
        <begin position="16"/>
        <end position="179"/>
    </location>
</feature>
<evidence type="ECO:0000256" key="1">
    <source>
        <dbReference type="SAM" id="MobiDB-lite"/>
    </source>
</evidence>
<proteinExistence type="predicted"/>
<dbReference type="GO" id="GO:0003824">
    <property type="term" value="F:catalytic activity"/>
    <property type="evidence" value="ECO:0007669"/>
    <property type="project" value="InterPro"/>
</dbReference>
<accession>A0A0D2HAZ6</accession>
<evidence type="ECO:0000259" key="2">
    <source>
        <dbReference type="PROSITE" id="PS51747"/>
    </source>
</evidence>
<dbReference type="OrthoDB" id="252265at2759"/>
<reference evidence="3 4" key="1">
    <citation type="submission" date="2015-01" db="EMBL/GenBank/DDBJ databases">
        <title>The Genome Sequence of Fonsecaea pedrosoi CBS 271.37.</title>
        <authorList>
            <consortium name="The Broad Institute Genomics Platform"/>
            <person name="Cuomo C."/>
            <person name="de Hoog S."/>
            <person name="Gorbushina A."/>
            <person name="Stielow B."/>
            <person name="Teixiera M."/>
            <person name="Abouelleil A."/>
            <person name="Chapman S.B."/>
            <person name="Priest M."/>
            <person name="Young S.K."/>
            <person name="Wortman J."/>
            <person name="Nusbaum C."/>
            <person name="Birren B."/>
        </authorList>
    </citation>
    <scope>NUCLEOTIDE SEQUENCE [LARGE SCALE GENOMIC DNA]</scope>
    <source>
        <strain evidence="3 4">CBS 271.37</strain>
    </source>
</reference>
<name>A0A0D2HAZ6_9EURO</name>
<dbReference type="STRING" id="1442368.A0A0D2HAZ6"/>
<gene>
    <name evidence="3" type="ORF">Z517_04765</name>
</gene>
<protein>
    <submittedName>
        <fullName evidence="3">Unplaced genomic scaffold supercont1.3, whole genome shotgun sequence</fullName>
    </submittedName>
</protein>
<evidence type="ECO:0000313" key="3">
    <source>
        <dbReference type="EMBL" id="KIW81739.1"/>
    </source>
</evidence>
<dbReference type="Gene3D" id="3.40.140.10">
    <property type="entry name" value="Cytidine Deaminase, domain 2"/>
    <property type="match status" value="1"/>
</dbReference>
<dbReference type="PROSITE" id="PS51747">
    <property type="entry name" value="CYT_DCMP_DEAMINASES_2"/>
    <property type="match status" value="1"/>
</dbReference>